<feature type="region of interest" description="Disordered" evidence="5">
    <location>
        <begin position="271"/>
        <end position="306"/>
    </location>
</feature>
<comment type="subcellular location">
    <subcellularLocation>
        <location evidence="1">Membrane</location>
        <topology evidence="1">Multi-pass membrane protein</topology>
    </subcellularLocation>
</comment>
<dbReference type="InterPro" id="IPR052816">
    <property type="entry name" value="Peroxisomal_Membrane_PEX28-32"/>
</dbReference>
<dbReference type="Proteomes" id="UP000567179">
    <property type="component" value="Unassembled WGS sequence"/>
</dbReference>
<keyword evidence="3 6" id="KW-1133">Transmembrane helix</keyword>
<keyword evidence="4 6" id="KW-0472">Membrane</keyword>
<feature type="region of interest" description="Disordered" evidence="5">
    <location>
        <begin position="419"/>
        <end position="451"/>
    </location>
</feature>
<evidence type="ECO:0000256" key="1">
    <source>
        <dbReference type="ARBA" id="ARBA00004141"/>
    </source>
</evidence>
<evidence type="ECO:0000256" key="4">
    <source>
        <dbReference type="ARBA" id="ARBA00023136"/>
    </source>
</evidence>
<feature type="compositionally biased region" description="Pro residues" evidence="5">
    <location>
        <begin position="43"/>
        <end position="52"/>
    </location>
</feature>
<comment type="caution">
    <text evidence="8">The sequence shown here is derived from an EMBL/GenBank/DDBJ whole genome shotgun (WGS) entry which is preliminary data.</text>
</comment>
<evidence type="ECO:0000256" key="3">
    <source>
        <dbReference type="ARBA" id="ARBA00022989"/>
    </source>
</evidence>
<dbReference type="OrthoDB" id="74314at2759"/>
<name>A0A8H5EZ88_9AGAR</name>
<feature type="region of interest" description="Disordered" evidence="5">
    <location>
        <begin position="86"/>
        <end position="115"/>
    </location>
</feature>
<dbReference type="GO" id="GO:0007031">
    <property type="term" value="P:peroxisome organization"/>
    <property type="evidence" value="ECO:0007669"/>
    <property type="project" value="UniProtKB-ARBA"/>
</dbReference>
<dbReference type="EMBL" id="JAACJJ010000032">
    <property type="protein sequence ID" value="KAF5317834.1"/>
    <property type="molecule type" value="Genomic_DNA"/>
</dbReference>
<feature type="region of interest" description="Disordered" evidence="5">
    <location>
        <begin position="500"/>
        <end position="555"/>
    </location>
</feature>
<accession>A0A8H5EZ88</accession>
<evidence type="ECO:0000259" key="7">
    <source>
        <dbReference type="Pfam" id="PF06398"/>
    </source>
</evidence>
<dbReference type="PANTHER" id="PTHR28304:SF2">
    <property type="entry name" value="PEROXISOMAL MEMBRANE PROTEIN PEX29"/>
    <property type="match status" value="1"/>
</dbReference>
<reference evidence="8 9" key="1">
    <citation type="journal article" date="2020" name="ISME J.">
        <title>Uncovering the hidden diversity of litter-decomposition mechanisms in mushroom-forming fungi.</title>
        <authorList>
            <person name="Floudas D."/>
            <person name="Bentzer J."/>
            <person name="Ahren D."/>
            <person name="Johansson T."/>
            <person name="Persson P."/>
            <person name="Tunlid A."/>
        </authorList>
    </citation>
    <scope>NUCLEOTIDE SEQUENCE [LARGE SCALE GENOMIC DNA]</scope>
    <source>
        <strain evidence="8 9">CBS 101986</strain>
    </source>
</reference>
<dbReference type="GO" id="GO:0005778">
    <property type="term" value="C:peroxisomal membrane"/>
    <property type="evidence" value="ECO:0007669"/>
    <property type="project" value="TreeGrafter"/>
</dbReference>
<evidence type="ECO:0000313" key="9">
    <source>
        <dbReference type="Proteomes" id="UP000567179"/>
    </source>
</evidence>
<feature type="compositionally biased region" description="Polar residues" evidence="5">
    <location>
        <begin position="502"/>
        <end position="511"/>
    </location>
</feature>
<evidence type="ECO:0000256" key="5">
    <source>
        <dbReference type="SAM" id="MobiDB-lite"/>
    </source>
</evidence>
<proteinExistence type="predicted"/>
<protein>
    <recommendedName>
        <fullName evidence="7">TECPR1-like DysF domain-containing protein</fullName>
    </recommendedName>
</protein>
<dbReference type="AlphaFoldDB" id="A0A8H5EZ88"/>
<dbReference type="Pfam" id="PF06398">
    <property type="entry name" value="Pex24p"/>
    <property type="match status" value="1"/>
</dbReference>
<feature type="compositionally biased region" description="Polar residues" evidence="5">
    <location>
        <begin position="20"/>
        <end position="30"/>
    </location>
</feature>
<feature type="compositionally biased region" description="Low complexity" evidence="5">
    <location>
        <begin position="293"/>
        <end position="305"/>
    </location>
</feature>
<sequence length="642" mass="69960">MATLDYIDIPPGATRLRPQSAASTKKNGASSEIRPAPRIITPLPHPSPPPSPGTQRASLISTSASSLTSPTMSLIPQLLLSSTIPGLTGTPGSTTGGTGTGAAPQANPRKDGEDVPTLLSSRDPLSVPIMTVNFKRFVSIVGPIFWVQDRIEEIVFWKRGWRRTAVWMAVYAFICFFPRLILLLPHIALVSVILATYPYPANPDADPLYFVNSSTAGTPPADLHAAEGSVPWQANIQAIQNLMGAVADLHDFIEPHLFHLRLTPLHIRPSGVSTPRPAHHRSRTLSNASQTHAAPAPTAPISTIPRRPRSPYTAHLLTLLVLTFFPLLFFIHLPWFPLREVALIAGLAPFAATHPRVQAAAPVLLQIAKRTIRKKLVPRARRYLEVAACRLWLLLGRVGLVKPVEETMRWTNARRRRMSSSSSIGTSGVKAAEEEDVDISAGSDAEEGEKGVEIEDVQPLPVAMVIQRVLDDDRLTDECWNAEMREVQLWENERYGGLIPGTSASMPTTATVGPPQRGWSKQNLRPGERAGWTRGRDGWNGVGGGGDASGSGFDEPGAVSSNLTFSLAPGWRFIETEDWRKDTQCAWSGPGVGGDPDGWVYTNDAWVGPRAAPYTAGGGSVTRRRRWIRRVWYDAKRASEDS</sequence>
<feature type="transmembrane region" description="Helical" evidence="6">
    <location>
        <begin position="166"/>
        <end position="199"/>
    </location>
</feature>
<evidence type="ECO:0000256" key="6">
    <source>
        <dbReference type="SAM" id="Phobius"/>
    </source>
</evidence>
<keyword evidence="9" id="KW-1185">Reference proteome</keyword>
<feature type="transmembrane region" description="Helical" evidence="6">
    <location>
        <begin position="312"/>
        <end position="331"/>
    </location>
</feature>
<feature type="region of interest" description="Disordered" evidence="5">
    <location>
        <begin position="1"/>
        <end position="60"/>
    </location>
</feature>
<feature type="domain" description="TECPR1-like DysF" evidence="7">
    <location>
        <begin position="124"/>
        <end position="364"/>
    </location>
</feature>
<dbReference type="PANTHER" id="PTHR28304">
    <property type="entry name" value="PEROXISOMAL MEMBRANE PROTEIN PEX29"/>
    <property type="match status" value="1"/>
</dbReference>
<dbReference type="InterPro" id="IPR010482">
    <property type="entry name" value="TECPR1-like_DysF"/>
</dbReference>
<feature type="compositionally biased region" description="Gly residues" evidence="5">
    <location>
        <begin position="538"/>
        <end position="549"/>
    </location>
</feature>
<evidence type="ECO:0000256" key="2">
    <source>
        <dbReference type="ARBA" id="ARBA00022692"/>
    </source>
</evidence>
<gene>
    <name evidence="8" type="ORF">D9619_012638</name>
</gene>
<evidence type="ECO:0000313" key="8">
    <source>
        <dbReference type="EMBL" id="KAF5317834.1"/>
    </source>
</evidence>
<organism evidence="8 9">
    <name type="scientific">Psilocybe cf. subviscida</name>
    <dbReference type="NCBI Taxonomy" id="2480587"/>
    <lineage>
        <taxon>Eukaryota</taxon>
        <taxon>Fungi</taxon>
        <taxon>Dikarya</taxon>
        <taxon>Basidiomycota</taxon>
        <taxon>Agaricomycotina</taxon>
        <taxon>Agaricomycetes</taxon>
        <taxon>Agaricomycetidae</taxon>
        <taxon>Agaricales</taxon>
        <taxon>Agaricineae</taxon>
        <taxon>Strophariaceae</taxon>
        <taxon>Psilocybe</taxon>
    </lineage>
</organism>
<keyword evidence="2 6" id="KW-0812">Transmembrane</keyword>